<sequence>MPYYGPRDVVETGSYDIRLFLRPARGSDGSLETEEDKQLPPVSWDPAVERRLVRKLDLRITTIVFFMYIIAYIDRVNLANVKVLKTEDSIEKSLGTQGVEYNWAISLAFFGFLVGEIPSNIALKKFSARIWLARIMVSWGIVVICMAAVKNAAGLLAARFFLGLCEAGLIPGVFYYFSFWFKPTEKAFRNGVFYAASGCAGGVSGLLALAMEKLNGVGGLKAWQWVFIIEGIPAVILGVAAFFLLLEFPHSPTTYLTPEEQDIAIRRMPAHAPSMNDKTFVWEEAISVFTQPAHWLFMLTYICASIGILGAANFLPSILFGLGYTTSLSANLASAWPNFMGAFYYVAWSSHSDYTRERVWHGLIPGIVSTLGYALQVFAARDPPSATSAGFISNNARYGLYFMTSLQVGAYPVFVNFRGTTLKGATQVGIGISSLLVCQAIASIIAPFLFPNSDAPQYVPGLTLSTIFFAIGVVLYAFVPLALRLQNNQARKWQRENGGVVSGHVEGEKKTDAEAHVAA</sequence>
<evidence type="ECO:0000313" key="7">
    <source>
        <dbReference type="EMBL" id="KXS17912.1"/>
    </source>
</evidence>
<dbReference type="Gene3D" id="1.20.1250.20">
    <property type="entry name" value="MFS general substrate transporter like domains"/>
    <property type="match status" value="1"/>
</dbReference>
<evidence type="ECO:0000256" key="5">
    <source>
        <dbReference type="ARBA" id="ARBA00023136"/>
    </source>
</evidence>
<feature type="transmembrane region" description="Helical" evidence="6">
    <location>
        <begin position="56"/>
        <end position="73"/>
    </location>
</feature>
<dbReference type="SUPFAM" id="SSF103473">
    <property type="entry name" value="MFS general substrate transporter"/>
    <property type="match status" value="1"/>
</dbReference>
<feature type="transmembrane region" description="Helical" evidence="6">
    <location>
        <begin position="155"/>
        <end position="179"/>
    </location>
</feature>
<evidence type="ECO:0000256" key="2">
    <source>
        <dbReference type="ARBA" id="ARBA00022448"/>
    </source>
</evidence>
<name>A0A139AMC3_GONPJ</name>
<feature type="transmembrane region" description="Helical" evidence="6">
    <location>
        <begin position="429"/>
        <end position="450"/>
    </location>
</feature>
<evidence type="ECO:0000256" key="4">
    <source>
        <dbReference type="ARBA" id="ARBA00022989"/>
    </source>
</evidence>
<reference evidence="7 8" key="1">
    <citation type="journal article" date="2015" name="Genome Biol. Evol.">
        <title>Phylogenomic analyses indicate that early fungi evolved digesting cell walls of algal ancestors of land plants.</title>
        <authorList>
            <person name="Chang Y."/>
            <person name="Wang S."/>
            <person name="Sekimoto S."/>
            <person name="Aerts A.L."/>
            <person name="Choi C."/>
            <person name="Clum A."/>
            <person name="LaButti K.M."/>
            <person name="Lindquist E.A."/>
            <person name="Yee Ngan C."/>
            <person name="Ohm R.A."/>
            <person name="Salamov A.A."/>
            <person name="Grigoriev I.V."/>
            <person name="Spatafora J.W."/>
            <person name="Berbee M.L."/>
        </authorList>
    </citation>
    <scope>NUCLEOTIDE SEQUENCE [LARGE SCALE GENOMIC DNA]</scope>
    <source>
        <strain evidence="7 8">JEL478</strain>
    </source>
</reference>
<feature type="transmembrane region" description="Helical" evidence="6">
    <location>
        <begin position="131"/>
        <end position="149"/>
    </location>
</feature>
<dbReference type="GO" id="GO:0022857">
    <property type="term" value="F:transmembrane transporter activity"/>
    <property type="evidence" value="ECO:0007669"/>
    <property type="project" value="InterPro"/>
</dbReference>
<dbReference type="Proteomes" id="UP000070544">
    <property type="component" value="Unassembled WGS sequence"/>
</dbReference>
<dbReference type="PANTHER" id="PTHR43791">
    <property type="entry name" value="PERMEASE-RELATED"/>
    <property type="match status" value="1"/>
</dbReference>
<feature type="transmembrane region" description="Helical" evidence="6">
    <location>
        <begin position="359"/>
        <end position="378"/>
    </location>
</feature>
<feature type="transmembrane region" description="Helical" evidence="6">
    <location>
        <begin position="191"/>
        <end position="210"/>
    </location>
</feature>
<keyword evidence="3 6" id="KW-0812">Transmembrane</keyword>
<accession>A0A139AMC3</accession>
<dbReference type="PANTHER" id="PTHR43791:SF36">
    <property type="entry name" value="TRANSPORTER, PUTATIVE (AFU_ORTHOLOGUE AFUA_6G08340)-RELATED"/>
    <property type="match status" value="1"/>
</dbReference>
<dbReference type="InterPro" id="IPR011701">
    <property type="entry name" value="MFS"/>
</dbReference>
<keyword evidence="8" id="KW-1185">Reference proteome</keyword>
<protein>
    <submittedName>
        <fullName evidence="7">MFS general substrate transporter</fullName>
    </submittedName>
</protein>
<dbReference type="OMA" id="INAMEEM"/>
<comment type="subcellular location">
    <subcellularLocation>
        <location evidence="1">Membrane</location>
        <topology evidence="1">Multi-pass membrane protein</topology>
    </subcellularLocation>
</comment>
<dbReference type="AlphaFoldDB" id="A0A139AMC3"/>
<feature type="transmembrane region" description="Helical" evidence="6">
    <location>
        <begin position="328"/>
        <end position="347"/>
    </location>
</feature>
<feature type="transmembrane region" description="Helical" evidence="6">
    <location>
        <begin position="222"/>
        <end position="246"/>
    </location>
</feature>
<feature type="transmembrane region" description="Helical" evidence="6">
    <location>
        <begin position="462"/>
        <end position="483"/>
    </location>
</feature>
<gene>
    <name evidence="7" type="ORF">M427DRAFT_30039</name>
</gene>
<proteinExistence type="predicted"/>
<dbReference type="STRING" id="1344416.A0A139AMC3"/>
<evidence type="ECO:0000256" key="1">
    <source>
        <dbReference type="ARBA" id="ARBA00004141"/>
    </source>
</evidence>
<dbReference type="FunFam" id="1.20.1250.20:FF:000018">
    <property type="entry name" value="MFS transporter permease"/>
    <property type="match status" value="1"/>
</dbReference>
<evidence type="ECO:0000313" key="8">
    <source>
        <dbReference type="Proteomes" id="UP000070544"/>
    </source>
</evidence>
<feature type="transmembrane region" description="Helical" evidence="6">
    <location>
        <begin position="398"/>
        <end position="417"/>
    </location>
</feature>
<evidence type="ECO:0000256" key="6">
    <source>
        <dbReference type="SAM" id="Phobius"/>
    </source>
</evidence>
<keyword evidence="4 6" id="KW-1133">Transmembrane helix</keyword>
<dbReference type="GO" id="GO:0016020">
    <property type="term" value="C:membrane"/>
    <property type="evidence" value="ECO:0007669"/>
    <property type="project" value="UniProtKB-SubCell"/>
</dbReference>
<organism evidence="7 8">
    <name type="scientific">Gonapodya prolifera (strain JEL478)</name>
    <name type="common">Monoblepharis prolifera</name>
    <dbReference type="NCBI Taxonomy" id="1344416"/>
    <lineage>
        <taxon>Eukaryota</taxon>
        <taxon>Fungi</taxon>
        <taxon>Fungi incertae sedis</taxon>
        <taxon>Chytridiomycota</taxon>
        <taxon>Chytridiomycota incertae sedis</taxon>
        <taxon>Monoblepharidomycetes</taxon>
        <taxon>Monoblepharidales</taxon>
        <taxon>Gonapodyaceae</taxon>
        <taxon>Gonapodya</taxon>
    </lineage>
</organism>
<keyword evidence="5 6" id="KW-0472">Membrane</keyword>
<evidence type="ECO:0000256" key="3">
    <source>
        <dbReference type="ARBA" id="ARBA00022692"/>
    </source>
</evidence>
<feature type="transmembrane region" description="Helical" evidence="6">
    <location>
        <begin position="101"/>
        <end position="119"/>
    </location>
</feature>
<keyword evidence="2" id="KW-0813">Transport</keyword>
<dbReference type="EMBL" id="KQ965744">
    <property type="protein sequence ID" value="KXS17912.1"/>
    <property type="molecule type" value="Genomic_DNA"/>
</dbReference>
<dbReference type="InterPro" id="IPR036259">
    <property type="entry name" value="MFS_trans_sf"/>
</dbReference>
<feature type="transmembrane region" description="Helical" evidence="6">
    <location>
        <begin position="295"/>
        <end position="322"/>
    </location>
</feature>
<dbReference type="Pfam" id="PF07690">
    <property type="entry name" value="MFS_1"/>
    <property type="match status" value="1"/>
</dbReference>
<dbReference type="OrthoDB" id="1935484at2759"/>